<dbReference type="Proteomes" id="UP000694412">
    <property type="component" value="Chromosome 11"/>
</dbReference>
<feature type="binding site" evidence="12">
    <location>
        <position position="79"/>
    </location>
    <ligand>
        <name>substrate</name>
    </ligand>
</feature>
<dbReference type="PRINTS" id="PR00189">
    <property type="entry name" value="TRNSTHYRETIN"/>
</dbReference>
<feature type="binding site" evidence="12">
    <location>
        <position position="39"/>
    </location>
    <ligand>
        <name>substrate</name>
    </ligand>
</feature>
<evidence type="ECO:0000256" key="8">
    <source>
        <dbReference type="ARBA" id="ARBA00022631"/>
    </source>
</evidence>
<proteinExistence type="inferred from homology"/>
<evidence type="ECO:0000313" key="16">
    <source>
        <dbReference type="Ensembl" id="ENSCJPP00005018508.1"/>
    </source>
</evidence>
<gene>
    <name evidence="16" type="primary">LOC107319511</name>
</gene>
<reference evidence="16" key="3">
    <citation type="submission" date="2025-09" db="UniProtKB">
        <authorList>
            <consortium name="Ensembl"/>
        </authorList>
    </citation>
    <scope>IDENTIFICATION</scope>
</reference>
<feature type="region of interest" description="Disordered" evidence="14">
    <location>
        <begin position="1"/>
        <end position="24"/>
    </location>
</feature>
<evidence type="ECO:0000256" key="4">
    <source>
        <dbReference type="ARBA" id="ARBA00009850"/>
    </source>
</evidence>
<comment type="subunit">
    <text evidence="5 13">Homotetramer.</text>
</comment>
<evidence type="ECO:0000256" key="1">
    <source>
        <dbReference type="ARBA" id="ARBA00001043"/>
    </source>
</evidence>
<evidence type="ECO:0000256" key="11">
    <source>
        <dbReference type="ARBA" id="ARBA00060539"/>
    </source>
</evidence>
<evidence type="ECO:0000256" key="5">
    <source>
        <dbReference type="ARBA" id="ARBA00011881"/>
    </source>
</evidence>
<comment type="function">
    <text evidence="2">Catalyzes the hydrolysis of 5-hydroxyisourate (HIU) to 2-oxo-4-hydroxy-4-carboxy-5-ureidoimidazoline (OHCU).</text>
</comment>
<evidence type="ECO:0000256" key="10">
    <source>
        <dbReference type="ARBA" id="ARBA00023140"/>
    </source>
</evidence>
<dbReference type="NCBIfam" id="TIGR02962">
    <property type="entry name" value="hdxy_isourate"/>
    <property type="match status" value="1"/>
</dbReference>
<name>A0A8C2TUC3_COTJA</name>
<dbReference type="Pfam" id="PF00576">
    <property type="entry name" value="Transthyretin"/>
    <property type="match status" value="1"/>
</dbReference>
<keyword evidence="8 13" id="KW-0659">Purine metabolism</keyword>
<evidence type="ECO:0000256" key="14">
    <source>
        <dbReference type="SAM" id="MobiDB-lite"/>
    </source>
</evidence>
<dbReference type="InterPro" id="IPR023416">
    <property type="entry name" value="Transthyretin/HIU_hydrolase_d"/>
</dbReference>
<dbReference type="SMART" id="SM00095">
    <property type="entry name" value="TR_THY"/>
    <property type="match status" value="1"/>
</dbReference>
<evidence type="ECO:0000256" key="2">
    <source>
        <dbReference type="ARBA" id="ARBA00002704"/>
    </source>
</evidence>
<dbReference type="EC" id="3.5.2.17" evidence="6 13"/>
<keyword evidence="10" id="KW-0576">Peroxisome</keyword>
<dbReference type="GO" id="GO:0033971">
    <property type="term" value="F:hydroxyisourate hydrolase activity"/>
    <property type="evidence" value="ECO:0007669"/>
    <property type="project" value="UniProtKB-EC"/>
</dbReference>
<evidence type="ECO:0000259" key="15">
    <source>
        <dbReference type="SMART" id="SM00095"/>
    </source>
</evidence>
<evidence type="ECO:0000256" key="7">
    <source>
        <dbReference type="ARBA" id="ARBA00017539"/>
    </source>
</evidence>
<keyword evidence="17" id="KW-1185">Reference proteome</keyword>
<protein>
    <recommendedName>
        <fullName evidence="7 13">5-hydroxyisourate hydrolase</fullName>
        <shortName evidence="13">HIU hydrolase</shortName>
        <shortName evidence="13">HIUHase</shortName>
        <ecNumber evidence="6 13">3.5.2.17</ecNumber>
    </recommendedName>
</protein>
<comment type="pathway">
    <text evidence="11">Purine metabolism; urate degradation; (S)-allantoin from urate: step 2/3.</text>
</comment>
<dbReference type="GO" id="GO:0005777">
    <property type="term" value="C:peroxisome"/>
    <property type="evidence" value="ECO:0007669"/>
    <property type="project" value="UniProtKB-SubCell"/>
</dbReference>
<dbReference type="SUPFAM" id="SSF49472">
    <property type="entry name" value="Transthyretin (synonym: prealbumin)"/>
    <property type="match status" value="1"/>
</dbReference>
<comment type="subcellular location">
    <subcellularLocation>
        <location evidence="3">Peroxisome</location>
    </subcellularLocation>
</comment>
<evidence type="ECO:0000256" key="6">
    <source>
        <dbReference type="ARBA" id="ARBA00012609"/>
    </source>
</evidence>
<evidence type="ECO:0000256" key="13">
    <source>
        <dbReference type="RuleBase" id="RU361270"/>
    </source>
</evidence>
<dbReference type="CDD" id="cd05822">
    <property type="entry name" value="TLP_HIUase"/>
    <property type="match status" value="1"/>
</dbReference>
<evidence type="ECO:0000256" key="3">
    <source>
        <dbReference type="ARBA" id="ARBA00004275"/>
    </source>
</evidence>
<evidence type="ECO:0000313" key="17">
    <source>
        <dbReference type="Proteomes" id="UP000694412"/>
    </source>
</evidence>
<dbReference type="Gene3D" id="2.60.40.180">
    <property type="entry name" value="Transthyretin/hydroxyisourate hydrolase domain"/>
    <property type="match status" value="1"/>
</dbReference>
<evidence type="ECO:0000256" key="9">
    <source>
        <dbReference type="ARBA" id="ARBA00022801"/>
    </source>
</evidence>
<sequence>MVQGRWMVQGTAEAPQRCSLPVPQAPDKPELLNGSLTTHVLNTATGLPAAGLALRLAQLGGPGGQWMELAQRRTDADGRCLPLLPPGQAEAGTYKLHFETAAYWQGLGYTSFYPFVEVVFTITDPAQKLHVPLLISPYSYTTYRGS</sequence>
<dbReference type="InterPro" id="IPR036817">
    <property type="entry name" value="Transthyretin/HIU_hydrolase_sf"/>
</dbReference>
<comment type="catalytic activity">
    <reaction evidence="1 13">
        <text>5-hydroxyisourate + H2O = 5-hydroxy-2-oxo-4-ureido-2,5-dihydro-1H-imidazole-5-carboxylate + H(+)</text>
        <dbReference type="Rhea" id="RHEA:23736"/>
        <dbReference type="ChEBI" id="CHEBI:15377"/>
        <dbReference type="ChEBI" id="CHEBI:15378"/>
        <dbReference type="ChEBI" id="CHEBI:18072"/>
        <dbReference type="ChEBI" id="CHEBI:58639"/>
        <dbReference type="EC" id="3.5.2.17"/>
    </reaction>
</comment>
<keyword evidence="9 13" id="KW-0378">Hydrolase</keyword>
<comment type="similarity">
    <text evidence="4 13">Belongs to the transthyretin family. 5-hydroxyisourate hydrolase subfamily.</text>
</comment>
<reference evidence="16" key="1">
    <citation type="submission" date="2015-11" db="EMBL/GenBank/DDBJ databases">
        <authorList>
            <consortium name="International Coturnix japonica Genome Analysis Consortium"/>
            <person name="Warren W."/>
            <person name="Burt D.W."/>
            <person name="Antin P.B."/>
            <person name="Lanford R."/>
            <person name="Gros J."/>
            <person name="Wilson R.K."/>
        </authorList>
    </citation>
    <scope>NUCLEOTIDE SEQUENCE [LARGE SCALE GENOMIC DNA]</scope>
</reference>
<organism evidence="16 17">
    <name type="scientific">Coturnix japonica</name>
    <name type="common">Japanese quail</name>
    <name type="synonym">Coturnix coturnix japonica</name>
    <dbReference type="NCBI Taxonomy" id="93934"/>
    <lineage>
        <taxon>Eukaryota</taxon>
        <taxon>Metazoa</taxon>
        <taxon>Chordata</taxon>
        <taxon>Craniata</taxon>
        <taxon>Vertebrata</taxon>
        <taxon>Euteleostomi</taxon>
        <taxon>Archelosauria</taxon>
        <taxon>Archosauria</taxon>
        <taxon>Dinosauria</taxon>
        <taxon>Saurischia</taxon>
        <taxon>Theropoda</taxon>
        <taxon>Coelurosauria</taxon>
        <taxon>Aves</taxon>
        <taxon>Neognathae</taxon>
        <taxon>Galloanserae</taxon>
        <taxon>Galliformes</taxon>
        <taxon>Phasianidae</taxon>
        <taxon>Perdicinae</taxon>
        <taxon>Coturnix</taxon>
    </lineage>
</organism>
<dbReference type="GO" id="GO:0006144">
    <property type="term" value="P:purine nucleobase metabolic process"/>
    <property type="evidence" value="ECO:0007669"/>
    <property type="project" value="UniProtKB-KW"/>
</dbReference>
<dbReference type="FunFam" id="2.60.40.180:FF:000004">
    <property type="entry name" value="5-hydroxyisourate hydrolase"/>
    <property type="match status" value="1"/>
</dbReference>
<feature type="binding site" evidence="12">
    <location>
        <position position="143"/>
    </location>
    <ligand>
        <name>substrate</name>
    </ligand>
</feature>
<dbReference type="InterPro" id="IPR014306">
    <property type="entry name" value="Hydroxyisourate_hydrolase"/>
</dbReference>
<dbReference type="PANTHER" id="PTHR10395">
    <property type="entry name" value="URICASE AND TRANSTHYRETIN-RELATED"/>
    <property type="match status" value="1"/>
</dbReference>
<reference evidence="16" key="2">
    <citation type="submission" date="2025-08" db="UniProtKB">
        <authorList>
            <consortium name="Ensembl"/>
        </authorList>
    </citation>
    <scope>IDENTIFICATION</scope>
</reference>
<dbReference type="Ensembl" id="ENSCJPT00005025744.1">
    <property type="protein sequence ID" value="ENSCJPP00005018508.1"/>
    <property type="gene ID" value="ENSCJPG00005015072.1"/>
</dbReference>
<dbReference type="PANTHER" id="PTHR10395:SF11">
    <property type="entry name" value="5-HYDROXYISOURATE HYDROLASE"/>
    <property type="match status" value="1"/>
</dbReference>
<dbReference type="InterPro" id="IPR000895">
    <property type="entry name" value="Transthyretin/HIU_hydrolase"/>
</dbReference>
<dbReference type="GeneTree" id="ENSGT00940000153229"/>
<feature type="domain" description="Transthyretin/hydroxyisourate hydrolase" evidence="15">
    <location>
        <begin position="33"/>
        <end position="145"/>
    </location>
</feature>
<evidence type="ECO:0000256" key="12">
    <source>
        <dbReference type="PIRSR" id="PIRSR600895-51"/>
    </source>
</evidence>
<dbReference type="AlphaFoldDB" id="A0A8C2TUC3"/>
<accession>A0A8C2TUC3</accession>